<dbReference type="SUPFAM" id="SSF52151">
    <property type="entry name" value="FabD/lysophospholipase-like"/>
    <property type="match status" value="1"/>
</dbReference>
<feature type="domain" description="PNPLA" evidence="3">
    <location>
        <begin position="30"/>
        <end position="162"/>
    </location>
</feature>
<evidence type="ECO:0000313" key="4">
    <source>
        <dbReference type="EMBL" id="EON69654.1"/>
    </source>
</evidence>
<dbReference type="AlphaFoldDB" id="R7Z6M9"/>
<reference evidence="5" key="1">
    <citation type="submission" date="2012-06" db="EMBL/GenBank/DDBJ databases">
        <title>The genome sequence of Coniosporium apollinis CBS 100218.</title>
        <authorList>
            <consortium name="The Broad Institute Genome Sequencing Platform"/>
            <person name="Cuomo C."/>
            <person name="Gorbushina A."/>
            <person name="Noack S."/>
            <person name="Walker B."/>
            <person name="Young S.K."/>
            <person name="Zeng Q."/>
            <person name="Gargeya S."/>
            <person name="Fitzgerald M."/>
            <person name="Haas B."/>
            <person name="Abouelleil A."/>
            <person name="Alvarado L."/>
            <person name="Arachchi H.M."/>
            <person name="Berlin A.M."/>
            <person name="Chapman S.B."/>
            <person name="Goldberg J."/>
            <person name="Griggs A."/>
            <person name="Gujja S."/>
            <person name="Hansen M."/>
            <person name="Howarth C."/>
            <person name="Imamovic A."/>
            <person name="Larimer J."/>
            <person name="McCowan C."/>
            <person name="Montmayeur A."/>
            <person name="Murphy C."/>
            <person name="Neiman D."/>
            <person name="Pearson M."/>
            <person name="Priest M."/>
            <person name="Roberts A."/>
            <person name="Saif S."/>
            <person name="Shea T."/>
            <person name="Sisk P."/>
            <person name="Sykes S."/>
            <person name="Wortman J."/>
            <person name="Nusbaum C."/>
            <person name="Birren B."/>
        </authorList>
    </citation>
    <scope>NUCLEOTIDE SEQUENCE [LARGE SCALE GENOMIC DNA]</scope>
    <source>
        <strain evidence="5">CBS 100218</strain>
    </source>
</reference>
<dbReference type="Proteomes" id="UP000016924">
    <property type="component" value="Unassembled WGS sequence"/>
</dbReference>
<protein>
    <recommendedName>
        <fullName evidence="3">PNPLA domain-containing protein</fullName>
    </recommendedName>
</protein>
<dbReference type="GeneID" id="19906246"/>
<dbReference type="RefSeq" id="XP_007784971.1">
    <property type="nucleotide sequence ID" value="XM_007786781.1"/>
</dbReference>
<dbReference type="InterPro" id="IPR002641">
    <property type="entry name" value="PNPLA_dom"/>
</dbReference>
<sequence length="162" mass="17739">MDAQSETSAVPSRSQTGNDHTLDNTGYCLLSLDGGGVRGLSTLYILQGIMNRLNYMREEAGLRPRKPCEIFDLIGGTSTGGLIAIMLGRLEMSVEECIDAYAKMMKHVFEKKANHSFIGILGGVKPRFSSKALENAISQVLKARGIPVNEKFENVTRSRCKV</sequence>
<dbReference type="GO" id="GO:0019369">
    <property type="term" value="P:arachidonate metabolic process"/>
    <property type="evidence" value="ECO:0007669"/>
    <property type="project" value="TreeGrafter"/>
</dbReference>
<evidence type="ECO:0000313" key="5">
    <source>
        <dbReference type="Proteomes" id="UP000016924"/>
    </source>
</evidence>
<comment type="caution">
    <text evidence="2">Lacks conserved residue(s) required for the propagation of feature annotation.</text>
</comment>
<dbReference type="Gene3D" id="3.40.1090.10">
    <property type="entry name" value="Cytosolic phospholipase A2 catalytic domain"/>
    <property type="match status" value="1"/>
</dbReference>
<evidence type="ECO:0000259" key="3">
    <source>
        <dbReference type="PROSITE" id="PS51635"/>
    </source>
</evidence>
<name>R7Z6M9_CONA1</name>
<dbReference type="GO" id="GO:0016020">
    <property type="term" value="C:membrane"/>
    <property type="evidence" value="ECO:0007669"/>
    <property type="project" value="TreeGrafter"/>
</dbReference>
<evidence type="ECO:0000256" key="1">
    <source>
        <dbReference type="ARBA" id="ARBA00023098"/>
    </source>
</evidence>
<accession>R7Z6M9</accession>
<evidence type="ECO:0000256" key="2">
    <source>
        <dbReference type="PROSITE-ProRule" id="PRU01161"/>
    </source>
</evidence>
<feature type="short sequence motif" description="GXSXG" evidence="2">
    <location>
        <begin position="76"/>
        <end position="80"/>
    </location>
</feature>
<dbReference type="PANTHER" id="PTHR24185">
    <property type="entry name" value="CALCIUM-INDEPENDENT PHOSPHOLIPASE A2-GAMMA"/>
    <property type="match status" value="1"/>
</dbReference>
<dbReference type="OMA" id="TCVWIND"/>
<keyword evidence="1" id="KW-0443">Lipid metabolism</keyword>
<dbReference type="OrthoDB" id="1658288at2759"/>
<proteinExistence type="predicted"/>
<dbReference type="InterPro" id="IPR016035">
    <property type="entry name" value="Acyl_Trfase/lysoPLipase"/>
</dbReference>
<dbReference type="STRING" id="1168221.R7Z6M9"/>
<dbReference type="PROSITE" id="PS51635">
    <property type="entry name" value="PNPLA"/>
    <property type="match status" value="1"/>
</dbReference>
<dbReference type="GO" id="GO:0047499">
    <property type="term" value="F:calcium-independent phospholipase A2 activity"/>
    <property type="evidence" value="ECO:0007669"/>
    <property type="project" value="TreeGrafter"/>
</dbReference>
<organism evidence="4 5">
    <name type="scientific">Coniosporium apollinis (strain CBS 100218)</name>
    <name type="common">Rock-inhabiting black yeast</name>
    <dbReference type="NCBI Taxonomy" id="1168221"/>
    <lineage>
        <taxon>Eukaryota</taxon>
        <taxon>Fungi</taxon>
        <taxon>Dikarya</taxon>
        <taxon>Ascomycota</taxon>
        <taxon>Pezizomycotina</taxon>
        <taxon>Dothideomycetes</taxon>
        <taxon>Dothideomycetes incertae sedis</taxon>
        <taxon>Coniosporium</taxon>
    </lineage>
</organism>
<dbReference type="Pfam" id="PF01734">
    <property type="entry name" value="Patatin"/>
    <property type="match status" value="1"/>
</dbReference>
<dbReference type="HOGENOM" id="CLU_000288_144_4_1"/>
<dbReference type="eggNOG" id="KOG4231">
    <property type="taxonomic scope" value="Eukaryota"/>
</dbReference>
<feature type="short sequence motif" description="GXGXXG" evidence="2">
    <location>
        <begin position="34"/>
        <end position="39"/>
    </location>
</feature>
<dbReference type="EMBL" id="JH767621">
    <property type="protein sequence ID" value="EON69654.1"/>
    <property type="molecule type" value="Genomic_DNA"/>
</dbReference>
<dbReference type="GO" id="GO:0046486">
    <property type="term" value="P:glycerolipid metabolic process"/>
    <property type="evidence" value="ECO:0007669"/>
    <property type="project" value="UniProtKB-ARBA"/>
</dbReference>
<dbReference type="PANTHER" id="PTHR24185:SF4">
    <property type="entry name" value="SERINE HYDROLASE, PUTATIVE (AFU_ORTHOLOGUE AFUA_2G07870)-RELATED"/>
    <property type="match status" value="1"/>
</dbReference>
<keyword evidence="5" id="KW-1185">Reference proteome</keyword>
<gene>
    <name evidence="4" type="ORF">W97_08935</name>
</gene>